<sequence length="88" mass="10301">MQSLAAFMLTLIRQYEKSNSDMWMSIGLLMIGAGFHILPFRPSVRPLLENSKNNTRQDTEGYSHHDIFSPPKSDCYLELHNRNRLQYQ</sequence>
<accession>A0A9N9HEG5</accession>
<keyword evidence="2" id="KW-1185">Reference proteome</keyword>
<evidence type="ECO:0000313" key="1">
    <source>
        <dbReference type="EMBL" id="CAG8678803.1"/>
    </source>
</evidence>
<gene>
    <name evidence="1" type="ORF">FCALED_LOCUS12389</name>
</gene>
<reference evidence="1" key="1">
    <citation type="submission" date="2021-06" db="EMBL/GenBank/DDBJ databases">
        <authorList>
            <person name="Kallberg Y."/>
            <person name="Tangrot J."/>
            <person name="Rosling A."/>
        </authorList>
    </citation>
    <scope>NUCLEOTIDE SEQUENCE</scope>
    <source>
        <strain evidence="1">UK204</strain>
    </source>
</reference>
<dbReference type="Proteomes" id="UP000789570">
    <property type="component" value="Unassembled WGS sequence"/>
</dbReference>
<evidence type="ECO:0000313" key="2">
    <source>
        <dbReference type="Proteomes" id="UP000789570"/>
    </source>
</evidence>
<dbReference type="OrthoDB" id="2320153at2759"/>
<dbReference type="AlphaFoldDB" id="A0A9N9HEG5"/>
<proteinExistence type="predicted"/>
<name>A0A9N9HEG5_9GLOM</name>
<comment type="caution">
    <text evidence="1">The sequence shown here is derived from an EMBL/GenBank/DDBJ whole genome shotgun (WGS) entry which is preliminary data.</text>
</comment>
<protein>
    <submittedName>
        <fullName evidence="1">2287_t:CDS:1</fullName>
    </submittedName>
</protein>
<organism evidence="1 2">
    <name type="scientific">Funneliformis caledonium</name>
    <dbReference type="NCBI Taxonomy" id="1117310"/>
    <lineage>
        <taxon>Eukaryota</taxon>
        <taxon>Fungi</taxon>
        <taxon>Fungi incertae sedis</taxon>
        <taxon>Mucoromycota</taxon>
        <taxon>Glomeromycotina</taxon>
        <taxon>Glomeromycetes</taxon>
        <taxon>Glomerales</taxon>
        <taxon>Glomeraceae</taxon>
        <taxon>Funneliformis</taxon>
    </lineage>
</organism>
<dbReference type="EMBL" id="CAJVPQ010005977">
    <property type="protein sequence ID" value="CAG8678803.1"/>
    <property type="molecule type" value="Genomic_DNA"/>
</dbReference>